<dbReference type="AlphaFoldDB" id="A0A8H3J375"/>
<keyword evidence="3" id="KW-1185">Reference proteome</keyword>
<reference evidence="2" key="1">
    <citation type="submission" date="2021-03" db="EMBL/GenBank/DDBJ databases">
        <authorList>
            <person name="Tagirdzhanova G."/>
        </authorList>
    </citation>
    <scope>NUCLEOTIDE SEQUENCE</scope>
</reference>
<name>A0A8H3J375_9LECA</name>
<evidence type="ECO:0000256" key="1">
    <source>
        <dbReference type="SAM" id="MobiDB-lite"/>
    </source>
</evidence>
<gene>
    <name evidence="2" type="ORF">HETSPECPRED_002088</name>
</gene>
<dbReference type="Proteomes" id="UP000664521">
    <property type="component" value="Unassembled WGS sequence"/>
</dbReference>
<feature type="compositionally biased region" description="Polar residues" evidence="1">
    <location>
        <begin position="155"/>
        <end position="166"/>
    </location>
</feature>
<feature type="region of interest" description="Disordered" evidence="1">
    <location>
        <begin position="144"/>
        <end position="166"/>
    </location>
</feature>
<proteinExistence type="predicted"/>
<organism evidence="2 3">
    <name type="scientific">Heterodermia speciosa</name>
    <dbReference type="NCBI Taxonomy" id="116794"/>
    <lineage>
        <taxon>Eukaryota</taxon>
        <taxon>Fungi</taxon>
        <taxon>Dikarya</taxon>
        <taxon>Ascomycota</taxon>
        <taxon>Pezizomycotina</taxon>
        <taxon>Lecanoromycetes</taxon>
        <taxon>OSLEUM clade</taxon>
        <taxon>Lecanoromycetidae</taxon>
        <taxon>Caliciales</taxon>
        <taxon>Physciaceae</taxon>
        <taxon>Heterodermia</taxon>
    </lineage>
</organism>
<accession>A0A8H3J375</accession>
<evidence type="ECO:0000313" key="2">
    <source>
        <dbReference type="EMBL" id="CAF9939891.1"/>
    </source>
</evidence>
<comment type="caution">
    <text evidence="2">The sequence shown here is derived from an EMBL/GenBank/DDBJ whole genome shotgun (WGS) entry which is preliminary data.</text>
</comment>
<dbReference type="OrthoDB" id="5407187at2759"/>
<protein>
    <submittedName>
        <fullName evidence="2">Uncharacterized protein</fullName>
    </submittedName>
</protein>
<evidence type="ECO:0000313" key="3">
    <source>
        <dbReference type="Proteomes" id="UP000664521"/>
    </source>
</evidence>
<dbReference type="EMBL" id="CAJPDS010000140">
    <property type="protein sequence ID" value="CAF9939891.1"/>
    <property type="molecule type" value="Genomic_DNA"/>
</dbReference>
<sequence>MLKRTLDPPRQPVERNFYIRPRDRSTTLPNVLLPIQKTVGTCTVQVLMAARFTNSADPFDTASWLYIRGPARAILQQCVGFQSRGGVIVENGSRRKIEIVVYEERSKYGLTRVIRESSDPVAKTIALNEYIDLIGLQRRLEGQLSNSRDPGLNDSEFNTTLTASEN</sequence>